<dbReference type="FunFam" id="2.30.29.30:FF:000130">
    <property type="entry name" value="neural Wiskott-Aldrich syndrome protein"/>
    <property type="match status" value="1"/>
</dbReference>
<dbReference type="SUPFAM" id="SSF50729">
    <property type="entry name" value="PH domain-like"/>
    <property type="match status" value="1"/>
</dbReference>
<protein>
    <submittedName>
        <fullName evidence="3">Wiskott-Aldrich syndrome</fullName>
    </submittedName>
</protein>
<feature type="compositionally biased region" description="Polar residues" evidence="1">
    <location>
        <begin position="179"/>
        <end position="198"/>
    </location>
</feature>
<feature type="domain" description="WH1" evidence="2">
    <location>
        <begin position="37"/>
        <end position="146"/>
    </location>
</feature>
<dbReference type="AlphaFoldDB" id="A0A0K8W2H2"/>
<evidence type="ECO:0000259" key="2">
    <source>
        <dbReference type="PROSITE" id="PS50229"/>
    </source>
</evidence>
<reference evidence="3" key="1">
    <citation type="submission" date="2015-06" db="EMBL/GenBank/DDBJ databases">
        <authorList>
            <person name="Hoefler B.C."/>
            <person name="Straight P.D."/>
        </authorList>
    </citation>
    <scope>NUCLEOTIDE SEQUENCE</scope>
</reference>
<organism evidence="3">
    <name type="scientific">Bactrocera latifrons</name>
    <name type="common">Malaysian fruit fly</name>
    <name type="synonym">Chaetodacus latifrons</name>
    <dbReference type="NCBI Taxonomy" id="174628"/>
    <lineage>
        <taxon>Eukaryota</taxon>
        <taxon>Metazoa</taxon>
        <taxon>Ecdysozoa</taxon>
        <taxon>Arthropoda</taxon>
        <taxon>Hexapoda</taxon>
        <taxon>Insecta</taxon>
        <taxon>Pterygota</taxon>
        <taxon>Neoptera</taxon>
        <taxon>Endopterygota</taxon>
        <taxon>Diptera</taxon>
        <taxon>Brachycera</taxon>
        <taxon>Muscomorpha</taxon>
        <taxon>Tephritoidea</taxon>
        <taxon>Tephritidae</taxon>
        <taxon>Bactrocera</taxon>
        <taxon>Bactrocera</taxon>
    </lineage>
</organism>
<dbReference type="InterPro" id="IPR000697">
    <property type="entry name" value="WH1/EVH1_dom"/>
</dbReference>
<dbReference type="InterPro" id="IPR033927">
    <property type="entry name" value="WASPfam_EVH1"/>
</dbReference>
<dbReference type="OrthoDB" id="8963340at2759"/>
<sequence length="198" mass="22569">MSATIRQQDGQVGTRPKMNASSDLLTKDENEVVFSLLGKKCQTLNTAVVQIYKTEGSAHSHWKKKHTGVVCFVKDSAKRSYFLRAYCLIKNEQIWEHELYDAMKMIKARPFLLTFEGQDGHVGLNFVSEEECDSFYRAVDTTIETRNRKKLEKRNRAKAQAAPNIPPPVNRDSMRPTPAISQTITDSSVQLRNHPQKN</sequence>
<feature type="compositionally biased region" description="Polar residues" evidence="1">
    <location>
        <begin position="1"/>
        <end position="11"/>
    </location>
</feature>
<gene>
    <name evidence="3" type="primary">Was</name>
    <name evidence="3" type="ORF">c0_g1_i6</name>
</gene>
<dbReference type="Gene3D" id="2.30.29.30">
    <property type="entry name" value="Pleckstrin-homology domain (PH domain)/Phosphotyrosine-binding domain (PTB)"/>
    <property type="match status" value="1"/>
</dbReference>
<dbReference type="EMBL" id="GDHF01007060">
    <property type="protein sequence ID" value="JAI45254.1"/>
    <property type="molecule type" value="Transcribed_RNA"/>
</dbReference>
<name>A0A0K8W2H2_BACLA</name>
<dbReference type="InterPro" id="IPR011993">
    <property type="entry name" value="PH-like_dom_sf"/>
</dbReference>
<dbReference type="PROSITE" id="PS50229">
    <property type="entry name" value="WH1"/>
    <property type="match status" value="1"/>
</dbReference>
<dbReference type="Pfam" id="PF00568">
    <property type="entry name" value="WH1"/>
    <property type="match status" value="1"/>
</dbReference>
<feature type="region of interest" description="Disordered" evidence="1">
    <location>
        <begin position="1"/>
        <end position="21"/>
    </location>
</feature>
<dbReference type="SMART" id="SM00461">
    <property type="entry name" value="WH1"/>
    <property type="match status" value="1"/>
</dbReference>
<feature type="region of interest" description="Disordered" evidence="1">
    <location>
        <begin position="150"/>
        <end position="198"/>
    </location>
</feature>
<dbReference type="CDD" id="cd01205">
    <property type="entry name" value="EVH1_WASP-like"/>
    <property type="match status" value="1"/>
</dbReference>
<proteinExistence type="predicted"/>
<evidence type="ECO:0000313" key="3">
    <source>
        <dbReference type="EMBL" id="JAI45254.1"/>
    </source>
</evidence>
<evidence type="ECO:0000256" key="1">
    <source>
        <dbReference type="SAM" id="MobiDB-lite"/>
    </source>
</evidence>
<accession>A0A0K8W2H2</accession>